<evidence type="ECO:0000256" key="1">
    <source>
        <dbReference type="SAM" id="Phobius"/>
    </source>
</evidence>
<dbReference type="Proteomes" id="UP000078541">
    <property type="component" value="Unassembled WGS sequence"/>
</dbReference>
<protein>
    <submittedName>
        <fullName evidence="2">Uncharacterized protein</fullName>
    </submittedName>
</protein>
<evidence type="ECO:0000313" key="3">
    <source>
        <dbReference type="Proteomes" id="UP000078541"/>
    </source>
</evidence>
<keyword evidence="1" id="KW-0812">Transmembrane</keyword>
<keyword evidence="1" id="KW-1133">Transmembrane helix</keyword>
<name>A0A195FHR9_9HYME</name>
<sequence length="139" mass="15100">MRKESRFGSNDELFPGLPASLPSFSLFLSSSLTILKFRPHPVLFFRKVAAIISIIKTRCTAALCCLSLVFPDAFKPTPVVGAFSDQLPFPPLTLHLQLPLLSAEVEDRDGRNGETFDSNVAGNATTDASRTLASAHVPR</sequence>
<dbReference type="AlphaFoldDB" id="A0A195FHR9"/>
<evidence type="ECO:0000313" key="2">
    <source>
        <dbReference type="EMBL" id="KYN40235.1"/>
    </source>
</evidence>
<feature type="transmembrane region" description="Helical" evidence="1">
    <location>
        <begin position="20"/>
        <end position="37"/>
    </location>
</feature>
<accession>A0A195FHR9</accession>
<keyword evidence="3" id="KW-1185">Reference proteome</keyword>
<dbReference type="EMBL" id="KQ981523">
    <property type="protein sequence ID" value="KYN40235.1"/>
    <property type="molecule type" value="Genomic_DNA"/>
</dbReference>
<gene>
    <name evidence="2" type="ORF">ALC56_05180</name>
</gene>
<reference evidence="2 3" key="1">
    <citation type="submission" date="2016-03" db="EMBL/GenBank/DDBJ databases">
        <title>Trachymyrmex septentrionalis WGS genome.</title>
        <authorList>
            <person name="Nygaard S."/>
            <person name="Hu H."/>
            <person name="Boomsma J."/>
            <person name="Zhang G."/>
        </authorList>
    </citation>
    <scope>NUCLEOTIDE SEQUENCE [LARGE SCALE GENOMIC DNA]</scope>
    <source>
        <strain evidence="2">Tsep2-gDNA-1</strain>
        <tissue evidence="2">Whole body</tissue>
    </source>
</reference>
<proteinExistence type="predicted"/>
<keyword evidence="1" id="KW-0472">Membrane</keyword>
<organism evidence="2 3">
    <name type="scientific">Trachymyrmex septentrionalis</name>
    <dbReference type="NCBI Taxonomy" id="34720"/>
    <lineage>
        <taxon>Eukaryota</taxon>
        <taxon>Metazoa</taxon>
        <taxon>Ecdysozoa</taxon>
        <taxon>Arthropoda</taxon>
        <taxon>Hexapoda</taxon>
        <taxon>Insecta</taxon>
        <taxon>Pterygota</taxon>
        <taxon>Neoptera</taxon>
        <taxon>Endopterygota</taxon>
        <taxon>Hymenoptera</taxon>
        <taxon>Apocrita</taxon>
        <taxon>Aculeata</taxon>
        <taxon>Formicoidea</taxon>
        <taxon>Formicidae</taxon>
        <taxon>Myrmicinae</taxon>
        <taxon>Trachymyrmex</taxon>
    </lineage>
</organism>